<dbReference type="EMBL" id="MKZS01000001">
    <property type="protein sequence ID" value="OLT59323.1"/>
    <property type="molecule type" value="Genomic_DNA"/>
</dbReference>
<accession>A0A1U7N035</accession>
<evidence type="ECO:0000313" key="1">
    <source>
        <dbReference type="EMBL" id="OLT59323.1"/>
    </source>
</evidence>
<dbReference type="Proteomes" id="UP000186657">
    <property type="component" value="Unassembled WGS sequence"/>
</dbReference>
<protein>
    <submittedName>
        <fullName evidence="1">Uncharacterized protein</fullName>
    </submittedName>
</protein>
<reference evidence="1 2" key="1">
    <citation type="submission" date="2016-10" db="EMBL/GenBank/DDBJ databases">
        <title>Comparative genomics uncovers the prolific and rare metabolic potential of the cyanobacterial genus Moorea.</title>
        <authorList>
            <person name="Leao T."/>
            <person name="Castelao G."/>
            <person name="Korobeynikov A."/>
            <person name="Monroe E.A."/>
            <person name="Podell S."/>
            <person name="Glukhov E."/>
            <person name="Allen E."/>
            <person name="Gerwick W.H."/>
            <person name="Gerwick L."/>
        </authorList>
    </citation>
    <scope>NUCLEOTIDE SEQUENCE [LARGE SCALE GENOMIC DNA]</scope>
    <source>
        <strain evidence="1 2">PNG5-198</strain>
    </source>
</reference>
<name>A0A1U7N035_9CYAN</name>
<dbReference type="AlphaFoldDB" id="A0A1U7N035"/>
<dbReference type="RefSeq" id="WP_075898595.1">
    <property type="nucleotide sequence ID" value="NZ_MKZS01000001.1"/>
</dbReference>
<gene>
    <name evidence="1" type="ORF">BJP37_09965</name>
</gene>
<proteinExistence type="predicted"/>
<sequence>MLRSQSYKFWRRDLKKVVPEQFSDRINIIDDLALLKQLHQQSITVALHPTPGFLFTLIVTPSGYS</sequence>
<keyword evidence="2" id="KW-1185">Reference proteome</keyword>
<comment type="caution">
    <text evidence="1">The sequence shown here is derived from an EMBL/GenBank/DDBJ whole genome shotgun (WGS) entry which is preliminary data.</text>
</comment>
<organism evidence="1 2">
    <name type="scientific">Moorena bouillonii PNG</name>
    <dbReference type="NCBI Taxonomy" id="568701"/>
    <lineage>
        <taxon>Bacteria</taxon>
        <taxon>Bacillati</taxon>
        <taxon>Cyanobacteriota</taxon>
        <taxon>Cyanophyceae</taxon>
        <taxon>Coleofasciculales</taxon>
        <taxon>Coleofasciculaceae</taxon>
        <taxon>Moorena</taxon>
    </lineage>
</organism>
<evidence type="ECO:0000313" key="2">
    <source>
        <dbReference type="Proteomes" id="UP000186657"/>
    </source>
</evidence>